<name>A0AAD3D546_9STRA</name>
<feature type="transmembrane region" description="Helical" evidence="6">
    <location>
        <begin position="84"/>
        <end position="107"/>
    </location>
</feature>
<keyword evidence="8" id="KW-1185">Reference proteome</keyword>
<dbReference type="Proteomes" id="UP001054902">
    <property type="component" value="Unassembled WGS sequence"/>
</dbReference>
<evidence type="ECO:0000256" key="6">
    <source>
        <dbReference type="SAM" id="Phobius"/>
    </source>
</evidence>
<dbReference type="EMBL" id="BLLK01000051">
    <property type="protein sequence ID" value="GFH56219.1"/>
    <property type="molecule type" value="Genomic_DNA"/>
</dbReference>
<feature type="transmembrane region" description="Helical" evidence="6">
    <location>
        <begin position="376"/>
        <end position="396"/>
    </location>
</feature>
<dbReference type="PANTHER" id="PTHR23112">
    <property type="entry name" value="G PROTEIN-COUPLED RECEPTOR 157-RELATED"/>
    <property type="match status" value="1"/>
</dbReference>
<dbReference type="GO" id="GO:0005886">
    <property type="term" value="C:plasma membrane"/>
    <property type="evidence" value="ECO:0007669"/>
    <property type="project" value="TreeGrafter"/>
</dbReference>
<feature type="compositionally biased region" description="Acidic residues" evidence="5">
    <location>
        <begin position="525"/>
        <end position="539"/>
    </location>
</feature>
<organism evidence="7 8">
    <name type="scientific">Chaetoceros tenuissimus</name>
    <dbReference type="NCBI Taxonomy" id="426638"/>
    <lineage>
        <taxon>Eukaryota</taxon>
        <taxon>Sar</taxon>
        <taxon>Stramenopiles</taxon>
        <taxon>Ochrophyta</taxon>
        <taxon>Bacillariophyta</taxon>
        <taxon>Coscinodiscophyceae</taxon>
        <taxon>Chaetocerotophycidae</taxon>
        <taxon>Chaetocerotales</taxon>
        <taxon>Chaetocerotaceae</taxon>
        <taxon>Chaetoceros</taxon>
    </lineage>
</organism>
<keyword evidence="3 6" id="KW-1133">Transmembrane helix</keyword>
<dbReference type="GO" id="GO:0007189">
    <property type="term" value="P:adenylate cyclase-activating G protein-coupled receptor signaling pathway"/>
    <property type="evidence" value="ECO:0007669"/>
    <property type="project" value="TreeGrafter"/>
</dbReference>
<reference evidence="7 8" key="1">
    <citation type="journal article" date="2021" name="Sci. Rep.">
        <title>The genome of the diatom Chaetoceros tenuissimus carries an ancient integrated fragment of an extant virus.</title>
        <authorList>
            <person name="Hongo Y."/>
            <person name="Kimura K."/>
            <person name="Takaki Y."/>
            <person name="Yoshida Y."/>
            <person name="Baba S."/>
            <person name="Kobayashi G."/>
            <person name="Nagasaki K."/>
            <person name="Hano T."/>
            <person name="Tomaru Y."/>
        </authorList>
    </citation>
    <scope>NUCLEOTIDE SEQUENCE [LARGE SCALE GENOMIC DNA]</scope>
    <source>
        <strain evidence="7 8">NIES-3715</strain>
    </source>
</reference>
<feature type="region of interest" description="Disordered" evidence="5">
    <location>
        <begin position="514"/>
        <end position="555"/>
    </location>
</feature>
<evidence type="ECO:0008006" key="9">
    <source>
        <dbReference type="Google" id="ProtNLM"/>
    </source>
</evidence>
<evidence type="ECO:0000256" key="3">
    <source>
        <dbReference type="ARBA" id="ARBA00022989"/>
    </source>
</evidence>
<evidence type="ECO:0000256" key="5">
    <source>
        <dbReference type="SAM" id="MobiDB-lite"/>
    </source>
</evidence>
<gene>
    <name evidence="7" type="ORF">CTEN210_12695</name>
</gene>
<dbReference type="Gene3D" id="1.20.1070.10">
    <property type="entry name" value="Rhodopsin 7-helix transmembrane proteins"/>
    <property type="match status" value="1"/>
</dbReference>
<keyword evidence="4 6" id="KW-0472">Membrane</keyword>
<dbReference type="AlphaFoldDB" id="A0AAD3D546"/>
<evidence type="ECO:0000256" key="4">
    <source>
        <dbReference type="ARBA" id="ARBA00023136"/>
    </source>
</evidence>
<dbReference type="PANTHER" id="PTHR23112:SF0">
    <property type="entry name" value="TRANSMEMBRANE PROTEIN 116"/>
    <property type="match status" value="1"/>
</dbReference>
<protein>
    <recommendedName>
        <fullName evidence="9">G-protein coupled receptors family 1 profile domain-containing protein</fullName>
    </recommendedName>
</protein>
<dbReference type="SUPFAM" id="SSF81321">
    <property type="entry name" value="Family A G protein-coupled receptor-like"/>
    <property type="match status" value="1"/>
</dbReference>
<feature type="transmembrane region" description="Helical" evidence="6">
    <location>
        <begin position="127"/>
        <end position="145"/>
    </location>
</feature>
<feature type="transmembrane region" description="Helical" evidence="6">
    <location>
        <begin position="345"/>
        <end position="364"/>
    </location>
</feature>
<proteinExistence type="predicted"/>
<feature type="compositionally biased region" description="Polar residues" evidence="5">
    <location>
        <begin position="515"/>
        <end position="524"/>
    </location>
</feature>
<evidence type="ECO:0000313" key="7">
    <source>
        <dbReference type="EMBL" id="GFH56219.1"/>
    </source>
</evidence>
<comment type="caution">
    <text evidence="7">The sequence shown here is derived from an EMBL/GenBank/DDBJ whole genome shotgun (WGS) entry which is preliminary data.</text>
</comment>
<evidence type="ECO:0000256" key="2">
    <source>
        <dbReference type="ARBA" id="ARBA00022692"/>
    </source>
</evidence>
<evidence type="ECO:0000256" key="1">
    <source>
        <dbReference type="ARBA" id="ARBA00004141"/>
    </source>
</evidence>
<comment type="subcellular location">
    <subcellularLocation>
        <location evidence="1">Membrane</location>
        <topology evidence="1">Multi-pass membrane protein</topology>
    </subcellularLocation>
</comment>
<sequence>MVFLQGQIIKEVASTVSLIASGTIITMIVRNKNGGLKSPYSRIIFGLSFGDVLFSLGFIFGPIAAPKDTPDNLWAAGNTASCEFVGFLFNFMSIVPFYSAFLTYYFYKRVVRKVSRSTFAYRTEAKLHAMIYLYSIVGGFVALGLDYFNPSRKGSMCIMVEFPLSCHASEDPDACERGNKWTTPIGAIYQIGIPAVLSFLCIMVNLSKFTYYIWKEERMIVLMQESCVNTKKKAQDDTKKHYNLSQLRNSFKEEDDDIGLDNRYSAECLQSEDMSRFNSAPPPADEDSWDTDQPYLFSEQRKQANESMQIADTAFSFTEQHRTSENEQQEEVRHDLAKRALVQSFLYITSFLLAYLTPLIGVFHRIIYKSSRVPDWIFVVISIFSPLGGFFNVLIYTRPKIHSMRKLYPCYKHSSWIKLFFLVICSGGEVPDEIADEKELDVQETRSRMLNGSNNRYIQHLPFEEEPEVGETELKKYDNLQADRSSISILLPPENDLMHHVSANVDELANVDALDSSSASTNESQGEESTAEDHDDSEENQTYHHYQLPPVPFNTKKRDEKQKRLLFISSSSIGLVSIPEDESYSEDLDV</sequence>
<evidence type="ECO:0000313" key="8">
    <source>
        <dbReference type="Proteomes" id="UP001054902"/>
    </source>
</evidence>
<keyword evidence="2 6" id="KW-0812">Transmembrane</keyword>
<feature type="transmembrane region" description="Helical" evidence="6">
    <location>
        <begin position="187"/>
        <end position="214"/>
    </location>
</feature>
<accession>A0AAD3D546</accession>
<dbReference type="GO" id="GO:0004930">
    <property type="term" value="F:G protein-coupled receptor activity"/>
    <property type="evidence" value="ECO:0007669"/>
    <property type="project" value="TreeGrafter"/>
</dbReference>
<feature type="transmembrane region" description="Helical" evidence="6">
    <location>
        <begin position="43"/>
        <end position="64"/>
    </location>
</feature>